<protein>
    <submittedName>
        <fullName evidence="2">MaoC/PaaZ C-terminal domain-containing protein</fullName>
    </submittedName>
</protein>
<gene>
    <name evidence="2" type="ORF">PQR57_44360</name>
</gene>
<dbReference type="Pfam" id="PF01575">
    <property type="entry name" value="MaoC_dehydratas"/>
    <property type="match status" value="1"/>
</dbReference>
<keyword evidence="3" id="KW-1185">Reference proteome</keyword>
<sequence>MNEFNGYDIEDFSVHMTETFSTTITEANIVLFAGASGDNNGVHINEEFDFPSSFAGRIAHGFLTASVIPAVTANKFPEPGTLLPPREEVRVCDTVVIDNEVLVTVTSGKGRSY</sequence>
<dbReference type="EMBL" id="JAQQEZ010000074">
    <property type="protein sequence ID" value="MFM0007945.1"/>
    <property type="molecule type" value="Genomic_DNA"/>
</dbReference>
<organism evidence="2 3">
    <name type="scientific">Paraburkholderia dipogonis</name>
    <dbReference type="NCBI Taxonomy" id="1211383"/>
    <lineage>
        <taxon>Bacteria</taxon>
        <taxon>Pseudomonadati</taxon>
        <taxon>Pseudomonadota</taxon>
        <taxon>Betaproteobacteria</taxon>
        <taxon>Burkholderiales</taxon>
        <taxon>Burkholderiaceae</taxon>
        <taxon>Paraburkholderia</taxon>
    </lineage>
</organism>
<dbReference type="Proteomes" id="UP001629230">
    <property type="component" value="Unassembled WGS sequence"/>
</dbReference>
<dbReference type="InterPro" id="IPR050965">
    <property type="entry name" value="UPF0336/Enoyl-CoA_hydratase"/>
</dbReference>
<dbReference type="InterPro" id="IPR002539">
    <property type="entry name" value="MaoC-like_dom"/>
</dbReference>
<dbReference type="PANTHER" id="PTHR43437">
    <property type="entry name" value="HYDROXYACYL-THIOESTER DEHYDRATASE TYPE 2, MITOCHONDRIAL-RELATED"/>
    <property type="match status" value="1"/>
</dbReference>
<evidence type="ECO:0000313" key="2">
    <source>
        <dbReference type="EMBL" id="MFM0007945.1"/>
    </source>
</evidence>
<name>A0ABW9B4W4_9BURK</name>
<dbReference type="InterPro" id="IPR029069">
    <property type="entry name" value="HotDog_dom_sf"/>
</dbReference>
<dbReference type="PANTHER" id="PTHR43437:SF3">
    <property type="entry name" value="HYDROXYACYL-THIOESTER DEHYDRATASE TYPE 2, MITOCHONDRIAL"/>
    <property type="match status" value="1"/>
</dbReference>
<dbReference type="Gene3D" id="3.10.129.10">
    <property type="entry name" value="Hotdog Thioesterase"/>
    <property type="match status" value="1"/>
</dbReference>
<accession>A0ABW9B4W4</accession>
<proteinExistence type="predicted"/>
<evidence type="ECO:0000259" key="1">
    <source>
        <dbReference type="Pfam" id="PF01575"/>
    </source>
</evidence>
<dbReference type="RefSeq" id="WP_408182768.1">
    <property type="nucleotide sequence ID" value="NZ_JAQQEZ010000074.1"/>
</dbReference>
<dbReference type="SUPFAM" id="SSF54637">
    <property type="entry name" value="Thioesterase/thiol ester dehydrase-isomerase"/>
    <property type="match status" value="1"/>
</dbReference>
<feature type="domain" description="MaoC-like" evidence="1">
    <location>
        <begin position="21"/>
        <end position="105"/>
    </location>
</feature>
<evidence type="ECO:0000313" key="3">
    <source>
        <dbReference type="Proteomes" id="UP001629230"/>
    </source>
</evidence>
<comment type="caution">
    <text evidence="2">The sequence shown here is derived from an EMBL/GenBank/DDBJ whole genome shotgun (WGS) entry which is preliminary data.</text>
</comment>
<reference evidence="2 3" key="1">
    <citation type="journal article" date="2024" name="Chem. Sci.">
        <title>Discovery of megapolipeptins by genome mining of a Burkholderiales bacteria collection.</title>
        <authorList>
            <person name="Paulo B.S."/>
            <person name="Recchia M.J.J."/>
            <person name="Lee S."/>
            <person name="Fergusson C.H."/>
            <person name="Romanowski S.B."/>
            <person name="Hernandez A."/>
            <person name="Krull N."/>
            <person name="Liu D.Y."/>
            <person name="Cavanagh H."/>
            <person name="Bos A."/>
            <person name="Gray C.A."/>
            <person name="Murphy B.T."/>
            <person name="Linington R.G."/>
            <person name="Eustaquio A.S."/>
        </authorList>
    </citation>
    <scope>NUCLEOTIDE SEQUENCE [LARGE SCALE GENOMIC DNA]</scope>
    <source>
        <strain evidence="2 3">RL17-350-BIC-A</strain>
    </source>
</reference>